<comment type="subcellular location">
    <subcellularLocation>
        <location evidence="1">Membrane</location>
        <topology evidence="1">Multi-pass membrane protein</topology>
    </subcellularLocation>
</comment>
<evidence type="ECO:0000256" key="4">
    <source>
        <dbReference type="ARBA" id="ARBA00023136"/>
    </source>
</evidence>
<dbReference type="InterPro" id="IPR011701">
    <property type="entry name" value="MFS"/>
</dbReference>
<dbReference type="Proteomes" id="UP000189114">
    <property type="component" value="Unassembled WGS sequence"/>
</dbReference>
<dbReference type="PANTHER" id="PTHR23508">
    <property type="entry name" value="CARBOXYLIC ACID TRANSPORTER PROTEIN HOMOLOG"/>
    <property type="match status" value="1"/>
</dbReference>
<keyword evidence="3 5" id="KW-1133">Transmembrane helix</keyword>
<feature type="domain" description="Major facilitator superfamily (MFS) profile" evidence="6">
    <location>
        <begin position="18"/>
        <end position="403"/>
    </location>
</feature>
<feature type="transmembrane region" description="Helical" evidence="5">
    <location>
        <begin position="311"/>
        <end position="330"/>
    </location>
</feature>
<feature type="transmembrane region" description="Helical" evidence="5">
    <location>
        <begin position="260"/>
        <end position="278"/>
    </location>
</feature>
<evidence type="ECO:0000256" key="2">
    <source>
        <dbReference type="ARBA" id="ARBA00022692"/>
    </source>
</evidence>
<feature type="transmembrane region" description="Helical" evidence="5">
    <location>
        <begin position="350"/>
        <end position="369"/>
    </location>
</feature>
<feature type="transmembrane region" description="Helical" evidence="5">
    <location>
        <begin position="56"/>
        <end position="76"/>
    </location>
</feature>
<reference evidence="8" key="1">
    <citation type="submission" date="2016-10" db="EMBL/GenBank/DDBJ databases">
        <title>Rodentibacter gen. nov. and new species.</title>
        <authorList>
            <person name="Christensen H."/>
        </authorList>
    </citation>
    <scope>NUCLEOTIDE SEQUENCE [LARGE SCALE GENOMIC DNA]</scope>
    <source>
        <strain evidence="8">Ppn152</strain>
    </source>
</reference>
<dbReference type="GO" id="GO:0046943">
    <property type="term" value="F:carboxylic acid transmembrane transporter activity"/>
    <property type="evidence" value="ECO:0007669"/>
    <property type="project" value="TreeGrafter"/>
</dbReference>
<evidence type="ECO:0000313" key="7">
    <source>
        <dbReference type="EMBL" id="OOF77753.1"/>
    </source>
</evidence>
<evidence type="ECO:0000259" key="6">
    <source>
        <dbReference type="PROSITE" id="PS50850"/>
    </source>
</evidence>
<dbReference type="SUPFAM" id="SSF103473">
    <property type="entry name" value="MFS general substrate transporter"/>
    <property type="match status" value="1"/>
</dbReference>
<keyword evidence="2 5" id="KW-0812">Transmembrane</keyword>
<evidence type="ECO:0000256" key="3">
    <source>
        <dbReference type="ARBA" id="ARBA00022989"/>
    </source>
</evidence>
<feature type="transmembrane region" description="Helical" evidence="5">
    <location>
        <begin position="20"/>
        <end position="41"/>
    </location>
</feature>
<dbReference type="Pfam" id="PF07690">
    <property type="entry name" value="MFS_1"/>
    <property type="match status" value="1"/>
</dbReference>
<comment type="caution">
    <text evidence="7">The sequence shown here is derived from an EMBL/GenBank/DDBJ whole genome shotgun (WGS) entry which is preliminary data.</text>
</comment>
<evidence type="ECO:0000256" key="5">
    <source>
        <dbReference type="SAM" id="Phobius"/>
    </source>
</evidence>
<feature type="transmembrane region" description="Helical" evidence="5">
    <location>
        <begin position="224"/>
        <end position="248"/>
    </location>
</feature>
<feature type="transmembrane region" description="Helical" evidence="5">
    <location>
        <begin position="83"/>
        <end position="103"/>
    </location>
</feature>
<evidence type="ECO:0000256" key="1">
    <source>
        <dbReference type="ARBA" id="ARBA00004141"/>
    </source>
</evidence>
<feature type="transmembrane region" description="Helical" evidence="5">
    <location>
        <begin position="375"/>
        <end position="398"/>
    </location>
</feature>
<dbReference type="CDD" id="cd17316">
    <property type="entry name" value="MFS_SV2_like"/>
    <property type="match status" value="1"/>
</dbReference>
<dbReference type="AlphaFoldDB" id="A0A1V3KKR1"/>
<gene>
    <name evidence="7" type="ORF">BKG96_07635</name>
</gene>
<dbReference type="InterPro" id="IPR036259">
    <property type="entry name" value="MFS_trans_sf"/>
</dbReference>
<organism evidence="7 8">
    <name type="scientific">Rodentibacter caecimuris</name>
    <dbReference type="NCBI Taxonomy" id="1796644"/>
    <lineage>
        <taxon>Bacteria</taxon>
        <taxon>Pseudomonadati</taxon>
        <taxon>Pseudomonadota</taxon>
        <taxon>Gammaproteobacteria</taxon>
        <taxon>Pasteurellales</taxon>
        <taxon>Pasteurellaceae</taxon>
        <taxon>Rodentibacter</taxon>
    </lineage>
</organism>
<dbReference type="PROSITE" id="PS50850">
    <property type="entry name" value="MFS"/>
    <property type="match status" value="1"/>
</dbReference>
<dbReference type="RefSeq" id="WP_077586993.1">
    <property type="nucleotide sequence ID" value="NZ_MLAE01000035.1"/>
</dbReference>
<dbReference type="Gene3D" id="1.20.1250.20">
    <property type="entry name" value="MFS general substrate transporter like domains"/>
    <property type="match status" value="1"/>
</dbReference>
<keyword evidence="4 5" id="KW-0472">Membrane</keyword>
<sequence>MATTLPWYKEVSPIQKKALFAAWLGYVFDGFDYMLITYVLLDIQKEFAMSTTETSTLLLAAFVARPLGGAIFGSFADKYGRRLAMIVSILVYSIGTFLCGLSTSYIWLFIFRMIVGMGMAGEYACSSSYAIESWPQHLRTKASAFLVSGFSVGNILASQIIPWVAQEYGWRIAFFIGLAPVILVLYIRRHAPESEEWAAAKSEGKVQKVPLTQLFSKQQLPITLIIFLVCYSIFSVNWPVVGLLPLYLKENGYAENVKSLMFWAGFGILIGTLIAGFVGDKLGEKKTFVYSLLLSLCFLFPVFYLPENNQFVLGILLFFLLATNLGIAGLVPKYMAKFFPTEMRSTGIGFIYNFAAIGGGVAPVIAAALSERVGLGSSLVYVTLFWTLLLVGLVGLRIPERIQEYVKRN</sequence>
<dbReference type="EMBL" id="MLAE01000035">
    <property type="protein sequence ID" value="OOF77753.1"/>
    <property type="molecule type" value="Genomic_DNA"/>
</dbReference>
<accession>A0A1V3KKR1</accession>
<evidence type="ECO:0000313" key="8">
    <source>
        <dbReference type="Proteomes" id="UP000189114"/>
    </source>
</evidence>
<proteinExistence type="predicted"/>
<feature type="transmembrane region" description="Helical" evidence="5">
    <location>
        <begin position="168"/>
        <end position="187"/>
    </location>
</feature>
<protein>
    <submittedName>
        <fullName evidence="7">MFS transporter</fullName>
    </submittedName>
</protein>
<name>A0A1V3KKR1_9PAST</name>
<dbReference type="InterPro" id="IPR020846">
    <property type="entry name" value="MFS_dom"/>
</dbReference>
<dbReference type="PANTHER" id="PTHR23508:SF2">
    <property type="entry name" value="METABOLITE TRANSPORT PROTEIN YJHB-RELATED"/>
    <property type="match status" value="1"/>
</dbReference>
<feature type="transmembrane region" description="Helical" evidence="5">
    <location>
        <begin position="287"/>
        <end position="305"/>
    </location>
</feature>
<dbReference type="GO" id="GO:0005886">
    <property type="term" value="C:plasma membrane"/>
    <property type="evidence" value="ECO:0007669"/>
    <property type="project" value="TreeGrafter"/>
</dbReference>